<feature type="region of interest" description="Disordered" evidence="2">
    <location>
        <begin position="576"/>
        <end position="608"/>
    </location>
</feature>
<dbReference type="Gene3D" id="3.40.50.300">
    <property type="entry name" value="P-loop containing nucleotide triphosphate hydrolases"/>
    <property type="match status" value="2"/>
</dbReference>
<feature type="domain" description="Endonuclease GajA/Old nuclease/RecF-like AAA" evidence="3">
    <location>
        <begin position="18"/>
        <end position="566"/>
    </location>
</feature>
<evidence type="ECO:0000256" key="1">
    <source>
        <dbReference type="SAM" id="Coils"/>
    </source>
</evidence>
<dbReference type="PANTHER" id="PTHR43581">
    <property type="entry name" value="ATP/GTP PHOSPHATASE"/>
    <property type="match status" value="1"/>
</dbReference>
<evidence type="ECO:0000313" key="4">
    <source>
        <dbReference type="EMBL" id="WPX97542.1"/>
    </source>
</evidence>
<protein>
    <submittedName>
        <fullName evidence="4">Helicase family protein</fullName>
    </submittedName>
</protein>
<gene>
    <name evidence="4" type="ORF">Fokcrypt_00047</name>
</gene>
<proteinExistence type="predicted"/>
<dbReference type="Pfam" id="PF13175">
    <property type="entry name" value="AAA_15"/>
    <property type="match status" value="1"/>
</dbReference>
<organism evidence="4 5">
    <name type="scientific">Candidatus Fokinia crypta</name>
    <dbReference type="NCBI Taxonomy" id="1920990"/>
    <lineage>
        <taxon>Bacteria</taxon>
        <taxon>Pseudomonadati</taxon>
        <taxon>Pseudomonadota</taxon>
        <taxon>Alphaproteobacteria</taxon>
        <taxon>Rickettsiales</taxon>
        <taxon>Candidatus Midichloriaceae</taxon>
        <taxon>Candidatus Fokinia</taxon>
    </lineage>
</organism>
<dbReference type="EMBL" id="CP110343">
    <property type="protein sequence ID" value="WPX97542.1"/>
    <property type="molecule type" value="Genomic_DNA"/>
</dbReference>
<keyword evidence="4" id="KW-0067">ATP-binding</keyword>
<dbReference type="CDD" id="cd00267">
    <property type="entry name" value="ABC_ATPase"/>
    <property type="match status" value="1"/>
</dbReference>
<accession>A0ABZ0UNR8</accession>
<dbReference type="PANTHER" id="PTHR43581:SF4">
    <property type="entry name" value="ATP_GTP PHOSPHATASE"/>
    <property type="match status" value="1"/>
</dbReference>
<evidence type="ECO:0000313" key="5">
    <source>
        <dbReference type="Proteomes" id="UP001325140"/>
    </source>
</evidence>
<feature type="coiled-coil region" evidence="1">
    <location>
        <begin position="192"/>
        <end position="245"/>
    </location>
</feature>
<keyword evidence="4" id="KW-0547">Nucleotide-binding</keyword>
<dbReference type="InterPro" id="IPR041685">
    <property type="entry name" value="AAA_GajA/Old/RecF-like"/>
</dbReference>
<sequence length="769" mass="89813">MSIFFKEVTIENYKFFKTIENYKFFKNKKIPNEERGSGLTVELNVPNGKRGRGLTVLIGDNGTGKTSILEAISILDYPANIDGSEFPNRQSLIKISAIKVEVIEGKVFSSTTIETTAKIIAETCHAFSRKGRIFQKPPDLKNVSILLFCRNKRKEISVSGYRTAFRKIIDELNRCFDKSIRDIERNTNTSELEKVRKELEALFSEQKDILQNFFSELEEYQEGVMKDVRQKIKEYEEKFKKMEIDDHRIEYYYNHDRLAIQIDEMIRAYFQKRNELVTRFVSDCKKRIFIQKLGGLITGHDILIRITEYGEPITGSLNENDILISRKLGELITGFLNEDDILIKIQKLGEELIDRNHLSYWELTDTSYIPHCGLTDRNHLSHQELTNLNYIPYWKKREKLLKYFNEIAEIPLSKYFRAYEELHHIFLQIPRLLNKKYMYKNEKYAHIAEKFENIHKIAPFNLLSHFGETSLALNTDTLLSQIDISNLGSGVQMLAGLLILKHILEPSKTKKENEEDGEIKSTNFIYLIDEPELHLHPEAQNALMELLLEESKTKQIVISTHSIELISRIFRPIRTTDKAQKQNSKSGDTEDNAQSQDQNNKSEDTETKSHAPVKFYLCKRNDNGKIELTEPLPESSDYPYPLSRGAIAFHAFGICTTDFHNELYGYLYSLYEPETQKEKYKTEMFDKELEKYKKMQIKRWIEISNKSYDVTICTYIRHSIHHPENNKNAPYTDDELKFSIEGLIEIIRKRKKAEKTNREEPTESGQANN</sequence>
<keyword evidence="4" id="KW-0347">Helicase</keyword>
<evidence type="ECO:0000256" key="2">
    <source>
        <dbReference type="SAM" id="MobiDB-lite"/>
    </source>
</evidence>
<keyword evidence="4" id="KW-0378">Hydrolase</keyword>
<dbReference type="GO" id="GO:0004386">
    <property type="term" value="F:helicase activity"/>
    <property type="evidence" value="ECO:0007669"/>
    <property type="project" value="UniProtKB-KW"/>
</dbReference>
<dbReference type="SUPFAM" id="SSF52540">
    <property type="entry name" value="P-loop containing nucleoside triphosphate hydrolases"/>
    <property type="match status" value="1"/>
</dbReference>
<keyword evidence="1" id="KW-0175">Coiled coil</keyword>
<evidence type="ECO:0000259" key="3">
    <source>
        <dbReference type="Pfam" id="PF13175"/>
    </source>
</evidence>
<dbReference type="InterPro" id="IPR027417">
    <property type="entry name" value="P-loop_NTPase"/>
</dbReference>
<name>A0ABZ0UNR8_9RICK</name>
<dbReference type="Proteomes" id="UP001325140">
    <property type="component" value="Chromosome"/>
</dbReference>
<reference evidence="4" key="1">
    <citation type="submission" date="2022-10" db="EMBL/GenBank/DDBJ databases">
        <title>Host association and intracellularity evolved multiple times independently in the Rickettsiales.</title>
        <authorList>
            <person name="Castelli M."/>
            <person name="Nardi T."/>
            <person name="Gammuto L."/>
            <person name="Bellinzona G."/>
            <person name="Sabaneyeva E."/>
            <person name="Potekhin A."/>
            <person name="Serra V."/>
            <person name="Petroni G."/>
            <person name="Sassera D."/>
        </authorList>
    </citation>
    <scope>NUCLEOTIDE SEQUENCE [LARGE SCALE GENOMIC DNA]</scope>
    <source>
        <strain evidence="4">US_Bl 11III1</strain>
    </source>
</reference>
<feature type="compositionally biased region" description="Polar residues" evidence="2">
    <location>
        <begin position="581"/>
        <end position="599"/>
    </location>
</feature>
<dbReference type="RefSeq" id="WP_323722204.1">
    <property type="nucleotide sequence ID" value="NZ_CP110343.1"/>
</dbReference>
<dbReference type="InterPro" id="IPR051396">
    <property type="entry name" value="Bact_Antivir_Def_Nuclease"/>
</dbReference>
<keyword evidence="5" id="KW-1185">Reference proteome</keyword>